<evidence type="ECO:0000256" key="5">
    <source>
        <dbReference type="SAM" id="MobiDB-lite"/>
    </source>
</evidence>
<protein>
    <recommendedName>
        <fullName evidence="6">BHLH domain-containing protein</fullName>
    </recommendedName>
</protein>
<feature type="region of interest" description="Disordered" evidence="5">
    <location>
        <begin position="301"/>
        <end position="351"/>
    </location>
</feature>
<feature type="compositionally biased region" description="Polar residues" evidence="5">
    <location>
        <begin position="138"/>
        <end position="153"/>
    </location>
</feature>
<feature type="compositionally biased region" description="Polar residues" evidence="5">
    <location>
        <begin position="192"/>
        <end position="216"/>
    </location>
</feature>
<dbReference type="PANTHER" id="PTHR46807">
    <property type="entry name" value="TRANSCRIPTION FACTOR PIF3"/>
    <property type="match status" value="1"/>
</dbReference>
<feature type="domain" description="BHLH" evidence="6">
    <location>
        <begin position="402"/>
        <end position="451"/>
    </location>
</feature>
<gene>
    <name evidence="7" type="ORF">DCAF_LOCUS21254</name>
</gene>
<keyword evidence="3" id="KW-0804">Transcription</keyword>
<dbReference type="CDD" id="cd11445">
    <property type="entry name" value="bHLH_AtPIF_like"/>
    <property type="match status" value="1"/>
</dbReference>
<keyword evidence="2" id="KW-0805">Transcription regulation</keyword>
<dbReference type="InterPro" id="IPR044273">
    <property type="entry name" value="PIF3-like"/>
</dbReference>
<dbReference type="InterPro" id="IPR011598">
    <property type="entry name" value="bHLH_dom"/>
</dbReference>
<name>A0AAV1SC34_9ROSI</name>
<dbReference type="PROSITE" id="PS50888">
    <property type="entry name" value="BHLH"/>
    <property type="match status" value="1"/>
</dbReference>
<sequence length="580" mass="63756">MELVWESGQVLMRGLPTSRSCTSYCSHPIKNVDEVENRSDGYTTKRPRLGTVDAKLGDFPLIGDREIAKGDKAVQDDYHPELFSGLRETNFNMLSEHNETNFDKHITQAHVVPGYKSANSRPGKASEFAAEVPQLTRASNSQLHQTSLEQSKASDPILQGLPKSKLQQVDSGPDDHLGLQNFSPILRPSLPTPNEGSGATRPTSRPISSRLQQLKSNPDEPPAGARNLVESGQMVPTSSSKAVKYFRDQQDLFASQIVPTGPIARPLEALPSDEHSEAVLSNDATSSKRYCDRFLGSTSRSAGKTIKEKPDKGKSIDHQAATTSICSRGASNDPTSYFERRSHEDTEDTSYTSDVRELVKLVILFFVSFPPYSDKIHVLQMAQDVEEEEPVPARGTAGSKRKRAEVHNPCERRRRDKINKKMRALQDLIPNSNQVDKASMLDEAIDHIRSLQLQIQIMSMRTGLCMSPTMLPTGMQRMMIYAPQLAQFSPMGVGTNMRLMQMGVGCIPAPFSASAMFGPPTGQMPISVSQAPFIPLNVGGHSTQSSVPMRAMSGMASTPLEFLRSAAFSSPKDIMFTPKH</sequence>
<feature type="compositionally biased region" description="Polar residues" evidence="5">
    <location>
        <begin position="320"/>
        <end position="335"/>
    </location>
</feature>
<feature type="region of interest" description="Disordered" evidence="5">
    <location>
        <begin position="165"/>
        <end position="235"/>
    </location>
</feature>
<keyword evidence="4" id="KW-0539">Nucleus</keyword>
<dbReference type="Proteomes" id="UP001314170">
    <property type="component" value="Unassembled WGS sequence"/>
</dbReference>
<dbReference type="GO" id="GO:0046983">
    <property type="term" value="F:protein dimerization activity"/>
    <property type="evidence" value="ECO:0007669"/>
    <property type="project" value="InterPro"/>
</dbReference>
<accession>A0AAV1SC34</accession>
<dbReference type="GO" id="GO:0005634">
    <property type="term" value="C:nucleus"/>
    <property type="evidence" value="ECO:0007669"/>
    <property type="project" value="UniProtKB-SubCell"/>
</dbReference>
<evidence type="ECO:0000256" key="4">
    <source>
        <dbReference type="ARBA" id="ARBA00023242"/>
    </source>
</evidence>
<evidence type="ECO:0000313" key="7">
    <source>
        <dbReference type="EMBL" id="CAK7348553.1"/>
    </source>
</evidence>
<evidence type="ECO:0000313" key="8">
    <source>
        <dbReference type="Proteomes" id="UP001314170"/>
    </source>
</evidence>
<dbReference type="SUPFAM" id="SSF47459">
    <property type="entry name" value="HLH, helix-loop-helix DNA-binding domain"/>
    <property type="match status" value="1"/>
</dbReference>
<comment type="subcellular location">
    <subcellularLocation>
        <location evidence="1">Nucleus</location>
    </subcellularLocation>
</comment>
<evidence type="ECO:0000259" key="6">
    <source>
        <dbReference type="PROSITE" id="PS50888"/>
    </source>
</evidence>
<reference evidence="7 8" key="1">
    <citation type="submission" date="2024-01" db="EMBL/GenBank/DDBJ databases">
        <authorList>
            <person name="Waweru B."/>
        </authorList>
    </citation>
    <scope>NUCLEOTIDE SEQUENCE [LARGE SCALE GENOMIC DNA]</scope>
</reference>
<dbReference type="InterPro" id="IPR047265">
    <property type="entry name" value="PIF1-like_bHLH"/>
</dbReference>
<feature type="region of interest" description="Disordered" evidence="5">
    <location>
        <begin position="138"/>
        <end position="157"/>
    </location>
</feature>
<evidence type="ECO:0000256" key="3">
    <source>
        <dbReference type="ARBA" id="ARBA00023163"/>
    </source>
</evidence>
<proteinExistence type="predicted"/>
<dbReference type="Pfam" id="PF00010">
    <property type="entry name" value="HLH"/>
    <property type="match status" value="1"/>
</dbReference>
<dbReference type="InterPro" id="IPR036638">
    <property type="entry name" value="HLH_DNA-bd_sf"/>
</dbReference>
<comment type="caution">
    <text evidence="7">The sequence shown here is derived from an EMBL/GenBank/DDBJ whole genome shotgun (WGS) entry which is preliminary data.</text>
</comment>
<dbReference type="PANTHER" id="PTHR46807:SF3">
    <property type="entry name" value="BHLH DOMAIN-CONTAINING PROTEIN"/>
    <property type="match status" value="1"/>
</dbReference>
<evidence type="ECO:0000256" key="1">
    <source>
        <dbReference type="ARBA" id="ARBA00004123"/>
    </source>
</evidence>
<feature type="compositionally biased region" description="Basic and acidic residues" evidence="5">
    <location>
        <begin position="305"/>
        <end position="317"/>
    </location>
</feature>
<dbReference type="Gene3D" id="4.10.280.10">
    <property type="entry name" value="Helix-loop-helix DNA-binding domain"/>
    <property type="match status" value="1"/>
</dbReference>
<evidence type="ECO:0000256" key="2">
    <source>
        <dbReference type="ARBA" id="ARBA00023015"/>
    </source>
</evidence>
<dbReference type="EMBL" id="CAWUPB010001173">
    <property type="protein sequence ID" value="CAK7348553.1"/>
    <property type="molecule type" value="Genomic_DNA"/>
</dbReference>
<dbReference type="SMART" id="SM00353">
    <property type="entry name" value="HLH"/>
    <property type="match status" value="1"/>
</dbReference>
<dbReference type="AlphaFoldDB" id="A0AAV1SC34"/>
<keyword evidence="8" id="KW-1185">Reference proteome</keyword>
<dbReference type="GO" id="GO:0010017">
    <property type="term" value="P:red or far-red light signaling pathway"/>
    <property type="evidence" value="ECO:0007669"/>
    <property type="project" value="UniProtKB-ARBA"/>
</dbReference>
<dbReference type="GO" id="GO:0003700">
    <property type="term" value="F:DNA-binding transcription factor activity"/>
    <property type="evidence" value="ECO:0007669"/>
    <property type="project" value="InterPro"/>
</dbReference>
<feature type="region of interest" description="Disordered" evidence="5">
    <location>
        <begin position="389"/>
        <end position="409"/>
    </location>
</feature>
<organism evidence="7 8">
    <name type="scientific">Dovyalis caffra</name>
    <dbReference type="NCBI Taxonomy" id="77055"/>
    <lineage>
        <taxon>Eukaryota</taxon>
        <taxon>Viridiplantae</taxon>
        <taxon>Streptophyta</taxon>
        <taxon>Embryophyta</taxon>
        <taxon>Tracheophyta</taxon>
        <taxon>Spermatophyta</taxon>
        <taxon>Magnoliopsida</taxon>
        <taxon>eudicotyledons</taxon>
        <taxon>Gunneridae</taxon>
        <taxon>Pentapetalae</taxon>
        <taxon>rosids</taxon>
        <taxon>fabids</taxon>
        <taxon>Malpighiales</taxon>
        <taxon>Salicaceae</taxon>
        <taxon>Flacourtieae</taxon>
        <taxon>Dovyalis</taxon>
    </lineage>
</organism>